<dbReference type="SUPFAM" id="SSF50129">
    <property type="entry name" value="GroES-like"/>
    <property type="match status" value="1"/>
</dbReference>
<evidence type="ECO:0000313" key="4">
    <source>
        <dbReference type="EMBL" id="SUZ64158.1"/>
    </source>
</evidence>
<dbReference type="InterPro" id="IPR013149">
    <property type="entry name" value="ADH-like_C"/>
</dbReference>
<feature type="domain" description="Alcohol dehydrogenase-like C-terminal" evidence="2">
    <location>
        <begin position="174"/>
        <end position="316"/>
    </location>
</feature>
<evidence type="ECO:0000259" key="2">
    <source>
        <dbReference type="Pfam" id="PF00107"/>
    </source>
</evidence>
<gene>
    <name evidence="4" type="ORF">METZ01_LOCUS17012</name>
</gene>
<dbReference type="AlphaFoldDB" id="A0A381PCY6"/>
<dbReference type="EMBL" id="UINC01000928">
    <property type="protein sequence ID" value="SUZ64158.1"/>
    <property type="molecule type" value="Genomic_DNA"/>
</dbReference>
<feature type="domain" description="Alcohol dehydrogenase-like N-terminal" evidence="3">
    <location>
        <begin position="23"/>
        <end position="134"/>
    </location>
</feature>
<protein>
    <recommendedName>
        <fullName evidence="5">Enoyl reductase (ER) domain-containing protein</fullName>
    </recommendedName>
</protein>
<dbReference type="CDD" id="cd08262">
    <property type="entry name" value="Zn_ADH8"/>
    <property type="match status" value="1"/>
</dbReference>
<dbReference type="Gene3D" id="3.90.180.10">
    <property type="entry name" value="Medium-chain alcohol dehydrogenases, catalytic domain"/>
    <property type="match status" value="1"/>
</dbReference>
<organism evidence="4">
    <name type="scientific">marine metagenome</name>
    <dbReference type="NCBI Taxonomy" id="408172"/>
    <lineage>
        <taxon>unclassified sequences</taxon>
        <taxon>metagenomes</taxon>
        <taxon>ecological metagenomes</taxon>
    </lineage>
</organism>
<keyword evidence="1" id="KW-0560">Oxidoreductase</keyword>
<dbReference type="SUPFAM" id="SSF51735">
    <property type="entry name" value="NAD(P)-binding Rossmann-fold domains"/>
    <property type="match status" value="1"/>
</dbReference>
<dbReference type="GO" id="GO:0016491">
    <property type="term" value="F:oxidoreductase activity"/>
    <property type="evidence" value="ECO:0007669"/>
    <property type="project" value="UniProtKB-KW"/>
</dbReference>
<dbReference type="InterPro" id="IPR036291">
    <property type="entry name" value="NAD(P)-bd_dom_sf"/>
</dbReference>
<name>A0A381PCY6_9ZZZZ</name>
<dbReference type="PANTHER" id="PTHR43189">
    <property type="entry name" value="ZINC-TYPE ALCOHOL DEHYDROGENASE-LIKE PROTEIN C1198.01-RELATED"/>
    <property type="match status" value="1"/>
</dbReference>
<evidence type="ECO:0008006" key="5">
    <source>
        <dbReference type="Google" id="ProtNLM"/>
    </source>
</evidence>
<proteinExistence type="predicted"/>
<dbReference type="Gene3D" id="3.40.50.720">
    <property type="entry name" value="NAD(P)-binding Rossmann-like Domain"/>
    <property type="match status" value="1"/>
</dbReference>
<reference evidence="4" key="1">
    <citation type="submission" date="2018-05" db="EMBL/GenBank/DDBJ databases">
        <authorList>
            <person name="Lanie J.A."/>
            <person name="Ng W.-L."/>
            <person name="Kazmierczak K.M."/>
            <person name="Andrzejewski T.M."/>
            <person name="Davidsen T.M."/>
            <person name="Wayne K.J."/>
            <person name="Tettelin H."/>
            <person name="Glass J.I."/>
            <person name="Rusch D."/>
            <person name="Podicherti R."/>
            <person name="Tsui H.-C.T."/>
            <person name="Winkler M.E."/>
        </authorList>
    </citation>
    <scope>NUCLEOTIDE SEQUENCE</scope>
</reference>
<dbReference type="InterPro" id="IPR011032">
    <property type="entry name" value="GroES-like_sf"/>
</dbReference>
<dbReference type="PANTHER" id="PTHR43189:SF1">
    <property type="entry name" value="ZINC-TYPE ALCOHOL DEHYDROGENASE-LIKE PROTEIN C1198.01"/>
    <property type="match status" value="1"/>
</dbReference>
<accession>A0A381PCY6</accession>
<evidence type="ECO:0000259" key="3">
    <source>
        <dbReference type="Pfam" id="PF08240"/>
    </source>
</evidence>
<dbReference type="Pfam" id="PF00107">
    <property type="entry name" value="ADH_zinc_N"/>
    <property type="match status" value="1"/>
</dbReference>
<evidence type="ECO:0000256" key="1">
    <source>
        <dbReference type="ARBA" id="ARBA00023002"/>
    </source>
</evidence>
<dbReference type="Pfam" id="PF08240">
    <property type="entry name" value="ADH_N"/>
    <property type="match status" value="1"/>
</dbReference>
<dbReference type="InterPro" id="IPR013154">
    <property type="entry name" value="ADH-like_N"/>
</dbReference>
<sequence>MRAAVTRQGHIVVETAEDLTPSTGDVLVKTLACGICGSDLHALKHGHEMVRNQKETGGPLVYDADRDLVMGHEFCVEILDKGQGVDDDLRVGDVVCSFPILLRPDRIHTIGYSNEYPGGYAEHMLLSSQLLLPVRNGLAPELAALTEPMAVGRHAVEKSHATSDDVCLVVGCGPVGLAVIAALKQKGLGPVIAADFSPRRRQLAEAMGADEVLDPAVTSPYESWQQAAWPEGVDRDDPTLRLGTTKPKPGLIFECVGIPGVIDQIMHGAMRDTRIVVVGVCMESDNVRPLTGIGKELNIQFVLGYTREEFADTLRGISEGDLIVDQLVTGRVGLEGVAQAFQDLGDPEAHAKIIVEPWR</sequence>